<protein>
    <submittedName>
        <fullName evidence="2">Uncharacterized protein</fullName>
    </submittedName>
</protein>
<dbReference type="AlphaFoldDB" id="A0AA46VTR7"/>
<gene>
    <name evidence="2" type="ORF">EZZ81_00795</name>
</gene>
<accession>A0AA46VTR7</accession>
<dbReference type="EMBL" id="CP036495">
    <property type="protein sequence ID" value="UZA66847.1"/>
    <property type="molecule type" value="Genomic_DNA"/>
</dbReference>
<evidence type="ECO:0000256" key="1">
    <source>
        <dbReference type="SAM" id="MobiDB-lite"/>
    </source>
</evidence>
<reference evidence="2" key="1">
    <citation type="submission" date="2019-02" db="EMBL/GenBank/DDBJ databases">
        <authorList>
            <person name="Lutz S."/>
            <person name="Schori C."/>
            <person name="Ahrens C.H."/>
            <person name="Gueguen E."/>
        </authorList>
    </citation>
    <scope>NUCLEOTIDE SEQUENCE</scope>
    <source>
        <strain evidence="2">Psy35</strain>
    </source>
</reference>
<dbReference type="Proteomes" id="UP001163644">
    <property type="component" value="Chromosome"/>
</dbReference>
<sequence>MDILKAMVLLQSTYGSSTSIRAFRAVAVDVAIERWFEGRGHIEQVQSVAEIYHGYSELLSVQQQRIQTIDAALKIDTDRRKEARDHRYAYVGTTLPSAEAQPDPVNDESSKVPGCGLLDSNFP</sequence>
<evidence type="ECO:0000313" key="2">
    <source>
        <dbReference type="EMBL" id="UZA66847.1"/>
    </source>
</evidence>
<organism evidence="2 3">
    <name type="scientific">Pseudomonas viridiflava</name>
    <name type="common">Phytomonas viridiflava</name>
    <dbReference type="NCBI Taxonomy" id="33069"/>
    <lineage>
        <taxon>Bacteria</taxon>
        <taxon>Pseudomonadati</taxon>
        <taxon>Pseudomonadota</taxon>
        <taxon>Gammaproteobacteria</taxon>
        <taxon>Pseudomonadales</taxon>
        <taxon>Pseudomonadaceae</taxon>
        <taxon>Pseudomonas</taxon>
    </lineage>
</organism>
<evidence type="ECO:0000313" key="3">
    <source>
        <dbReference type="Proteomes" id="UP001163644"/>
    </source>
</evidence>
<proteinExistence type="predicted"/>
<name>A0AA46VTR7_PSEVI</name>
<dbReference type="RefSeq" id="WP_029241201.1">
    <property type="nucleotide sequence ID" value="NZ_CP036495.1"/>
</dbReference>
<feature type="region of interest" description="Disordered" evidence="1">
    <location>
        <begin position="93"/>
        <end position="123"/>
    </location>
</feature>